<dbReference type="RefSeq" id="WP_005468933.1">
    <property type="nucleotide sequence ID" value="NZ_KB291043.1"/>
</dbReference>
<dbReference type="HOGENOM" id="CLU_292186_0_0_10"/>
<proteinExistence type="predicted"/>
<dbReference type="EMBL" id="AMEQ01000018">
    <property type="protein sequence ID" value="EKY02322.1"/>
    <property type="molecule type" value="Genomic_DNA"/>
</dbReference>
<reference evidence="1 2" key="1">
    <citation type="submission" date="2012-05" db="EMBL/GenBank/DDBJ databases">
        <authorList>
            <person name="Weinstock G."/>
            <person name="Sodergren E."/>
            <person name="Lobos E.A."/>
            <person name="Fulton L."/>
            <person name="Fulton R."/>
            <person name="Courtney L."/>
            <person name="Fronick C."/>
            <person name="O'Laughlin M."/>
            <person name="Godfrey J."/>
            <person name="Wilson R.M."/>
            <person name="Miner T."/>
            <person name="Farmer C."/>
            <person name="Delehaunty K."/>
            <person name="Cordes M."/>
            <person name="Minx P."/>
            <person name="Tomlinson C."/>
            <person name="Chen J."/>
            <person name="Wollam A."/>
            <person name="Pepin K.H."/>
            <person name="Bhonagiri V."/>
            <person name="Zhang X."/>
            <person name="Suruliraj S."/>
            <person name="Warren W."/>
            <person name="Mitreva M."/>
            <person name="Mardis E.R."/>
            <person name="Wilson R.K."/>
        </authorList>
    </citation>
    <scope>NUCLEOTIDE SEQUENCE [LARGE SCALE GENOMIC DNA]</scope>
    <source>
        <strain evidence="1 2">F0037</strain>
    </source>
</reference>
<evidence type="ECO:0000313" key="2">
    <source>
        <dbReference type="Proteomes" id="UP000010408"/>
    </source>
</evidence>
<protein>
    <recommendedName>
        <fullName evidence="3">Ig-like domain-containing protein</fullName>
    </recommendedName>
</protein>
<dbReference type="Proteomes" id="UP000010408">
    <property type="component" value="Unassembled WGS sequence"/>
</dbReference>
<accession>L1NGM1</accession>
<dbReference type="InterPro" id="IPR025667">
    <property type="entry name" value="SprB_repeat"/>
</dbReference>
<dbReference type="PATRIC" id="fig|1127696.3.peg.637"/>
<dbReference type="CDD" id="cd00146">
    <property type="entry name" value="PKD"/>
    <property type="match status" value="1"/>
</dbReference>
<dbReference type="STRING" id="1127696.HMPREF9134_00712"/>
<dbReference type="AlphaFoldDB" id="L1NGM1"/>
<sequence length="1074" mass="118574">MRRYVLGLLLIFWGICGGQAQTVGRYKMTLTFSPIKNTGNDMKSTEYRVSSISDAGTEHLYSWSRGSVDENRYVLPPDPIIRYFNTSEHKLPKKLEFWSKRTWSKWIFSEDSRDGTSELSLGNIPPYLHLMTSQVDHGEDVFLLLETTLTLEIIPVSIKLHYYTGDGQGIESTSHLLPDNDEITLKATKGFIPATYQWQYRVAGENSWHDVPSHVRYSEANSVITFKGTDLFTQDEFNSLIETGKNVLFRINAITEEHRDEANYEKIILTPTYSIPHILSYSIEQERCHKSDDASIRVTLDRKLRPREALALSTPSGIIRNIEALDASNSFIIPNLTAGSYHFTLKGTHHSGLTSYSQHTTHQFTAQVVERAAIMYSLSHRNVSCFGGHDGVITLTASGGTGRFTAELYSARGSLLATKTFKTGNVTFDHLVAGDYSLRVKDSNGCIARTGFNDELIQHATLSEPREAVAIEHIKTIEPLAHNASNGLLKIAVLGGTPSSSGYNVRFVRKRDGQAFTPTSSHHDGEKFIYTLANLSQGEYTIIAEDLRYSLLTDEDKKDPCGCRATLELSLTAPPPLSVTLEESHHVSCYGGSDGAITAQARGGRPIVSARLPYTYSWYRLQRGIKTPLTLQSESTARGLEAGLYLVKITDANGVSIESSTFDLRQPKALSLSFRVTAPSCSDAEGVVVADVRGGTPPYSYEWNKEGANNATLKIQESGNYFVRVTDSRGCSITGSTEVTAPDAISVKSTITHPTCHGANNGAISLNLSGGKAPYTISWEDNPTNSSTKRERLKAGVYVAHIKDRSGCTQHYRITLNEPESIILTLNQGFTLCKNQSRLLHVRTDVPNLSYQWRRNGQALKEVGASLLVDRPGLYEVVATTTEGCSARASVEIKASNTELPIDITAPSSVSVNEPIHVVNISRVKADRLEWQLPDEAQILQRSDEGVVIKLGRAGTYEVRLLGYLGDCTTLISQRIEVLAGGNLLPKEDSPISQFLVTPNPTSGSFQVLVELKEASDFTLRLLSPTAVEMDRKELREVQRQSFHYELRGEAEGVFGVELTVGKIKSLLKVTKKN</sequence>
<dbReference type="eggNOG" id="COG3291">
    <property type="taxonomic scope" value="Bacteria"/>
</dbReference>
<name>L1NGM1_9PORP</name>
<evidence type="ECO:0008006" key="3">
    <source>
        <dbReference type="Google" id="ProtNLM"/>
    </source>
</evidence>
<dbReference type="Pfam" id="PF13573">
    <property type="entry name" value="SprB"/>
    <property type="match status" value="4"/>
</dbReference>
<comment type="caution">
    <text evidence="1">The sequence shown here is derived from an EMBL/GenBank/DDBJ whole genome shotgun (WGS) entry which is preliminary data.</text>
</comment>
<gene>
    <name evidence="1" type="ORF">HMPREF9134_00712</name>
</gene>
<organism evidence="1 2">
    <name type="scientific">Porphyromonas catoniae F0037</name>
    <dbReference type="NCBI Taxonomy" id="1127696"/>
    <lineage>
        <taxon>Bacteria</taxon>
        <taxon>Pseudomonadati</taxon>
        <taxon>Bacteroidota</taxon>
        <taxon>Bacteroidia</taxon>
        <taxon>Bacteroidales</taxon>
        <taxon>Porphyromonadaceae</taxon>
        <taxon>Porphyromonas</taxon>
    </lineage>
</organism>
<evidence type="ECO:0000313" key="1">
    <source>
        <dbReference type="EMBL" id="EKY02322.1"/>
    </source>
</evidence>